<keyword evidence="3" id="KW-0539">Nucleus</keyword>
<dbReference type="PANTHER" id="PTHR11849:SF133">
    <property type="entry name" value="ETS DOMAIN-CONTAINING PROTEIN"/>
    <property type="match status" value="1"/>
</dbReference>
<protein>
    <recommendedName>
        <fullName evidence="4">ETS domain-containing protein</fullName>
    </recommendedName>
</protein>
<name>A0ABD2QMV8_9PLAT</name>
<organism evidence="5 6">
    <name type="scientific">Cichlidogyrus casuarinus</name>
    <dbReference type="NCBI Taxonomy" id="1844966"/>
    <lineage>
        <taxon>Eukaryota</taxon>
        <taxon>Metazoa</taxon>
        <taxon>Spiralia</taxon>
        <taxon>Lophotrochozoa</taxon>
        <taxon>Platyhelminthes</taxon>
        <taxon>Monogenea</taxon>
        <taxon>Monopisthocotylea</taxon>
        <taxon>Dactylogyridea</taxon>
        <taxon>Ancyrocephalidae</taxon>
        <taxon>Cichlidogyrus</taxon>
    </lineage>
</organism>
<comment type="caution">
    <text evidence="5">The sequence shown here is derived from an EMBL/GenBank/DDBJ whole genome shotgun (WGS) entry which is preliminary data.</text>
</comment>
<evidence type="ECO:0000259" key="4">
    <source>
        <dbReference type="PROSITE" id="PS50061"/>
    </source>
</evidence>
<evidence type="ECO:0000256" key="1">
    <source>
        <dbReference type="ARBA" id="ARBA00005562"/>
    </source>
</evidence>
<comment type="similarity">
    <text evidence="1 3">Belongs to the ETS family.</text>
</comment>
<dbReference type="InterPro" id="IPR000418">
    <property type="entry name" value="Ets_dom"/>
</dbReference>
<dbReference type="InterPro" id="IPR046328">
    <property type="entry name" value="ETS_fam"/>
</dbReference>
<dbReference type="PROSITE" id="PS50061">
    <property type="entry name" value="ETS_DOMAIN_3"/>
    <property type="match status" value="1"/>
</dbReference>
<comment type="subcellular location">
    <subcellularLocation>
        <location evidence="3">Nucleus</location>
    </subcellularLocation>
</comment>
<evidence type="ECO:0000256" key="2">
    <source>
        <dbReference type="ARBA" id="ARBA00023125"/>
    </source>
</evidence>
<dbReference type="Proteomes" id="UP001626550">
    <property type="component" value="Unassembled WGS sequence"/>
</dbReference>
<gene>
    <name evidence="5" type="ORF">Ciccas_000439</name>
</gene>
<keyword evidence="2 3" id="KW-0238">DNA-binding</keyword>
<dbReference type="SUPFAM" id="SSF46785">
    <property type="entry name" value="Winged helix' DNA-binding domain"/>
    <property type="match status" value="1"/>
</dbReference>
<accession>A0ABD2QMV8</accession>
<reference evidence="5 6" key="1">
    <citation type="submission" date="2024-11" db="EMBL/GenBank/DDBJ databases">
        <title>Adaptive evolution of stress response genes in parasites aligns with host niche diversity.</title>
        <authorList>
            <person name="Hahn C."/>
            <person name="Resl P."/>
        </authorList>
    </citation>
    <scope>NUCLEOTIDE SEQUENCE [LARGE SCALE GENOMIC DNA]</scope>
    <source>
        <strain evidence="5">EGGRZ-B1_66</strain>
        <tissue evidence="5">Body</tissue>
    </source>
</reference>
<dbReference type="InterPro" id="IPR036390">
    <property type="entry name" value="WH_DNA-bd_sf"/>
</dbReference>
<dbReference type="GO" id="GO:0003677">
    <property type="term" value="F:DNA binding"/>
    <property type="evidence" value="ECO:0007669"/>
    <property type="project" value="UniProtKB-KW"/>
</dbReference>
<feature type="domain" description="ETS" evidence="4">
    <location>
        <begin position="192"/>
        <end position="275"/>
    </location>
</feature>
<dbReference type="EMBL" id="JBJKFK010000023">
    <property type="protein sequence ID" value="KAL3320874.1"/>
    <property type="molecule type" value="Genomic_DNA"/>
</dbReference>
<keyword evidence="6" id="KW-1185">Reference proteome</keyword>
<dbReference type="SMART" id="SM00413">
    <property type="entry name" value="ETS"/>
    <property type="match status" value="1"/>
</dbReference>
<sequence length="318" mass="36139">MWLNWSLKHFHLFEESDAESLAFLLRRLHNLTGFKLIKIRCSEWLKLLPQPSNQTFLMHLILLHSTRLVCIPKPRSSSPPLAKSAPNQSVRKVTSNPLPKILARSHKANPHALDRVHSKSVVALPQAAATAFLSRHSLGPCKRKRKSEPCSSTSEDGGFPAPWKHGLKGLTCFAPIRQKSGEELEPEMGPEVSLWQFLLNLLLEPAKNGHMLRWLPCKDGSFQIVDAELMARAWGDLKNNPNMDKCKFDRAMLEYMKGDLIKRVDQGRVYQFQFDFPLVLGYSAEEIYNLCQQTPPETPTTMQIDDHLTSLVNDFFSS</sequence>
<evidence type="ECO:0000313" key="6">
    <source>
        <dbReference type="Proteomes" id="UP001626550"/>
    </source>
</evidence>
<evidence type="ECO:0000256" key="3">
    <source>
        <dbReference type="RuleBase" id="RU004019"/>
    </source>
</evidence>
<dbReference type="InterPro" id="IPR036388">
    <property type="entry name" value="WH-like_DNA-bd_sf"/>
</dbReference>
<dbReference type="GO" id="GO:0005634">
    <property type="term" value="C:nucleus"/>
    <property type="evidence" value="ECO:0007669"/>
    <property type="project" value="UniProtKB-SubCell"/>
</dbReference>
<dbReference type="Gene3D" id="1.10.10.10">
    <property type="entry name" value="Winged helix-like DNA-binding domain superfamily/Winged helix DNA-binding domain"/>
    <property type="match status" value="1"/>
</dbReference>
<dbReference type="AlphaFoldDB" id="A0ABD2QMV8"/>
<dbReference type="PRINTS" id="PR00454">
    <property type="entry name" value="ETSDOMAIN"/>
</dbReference>
<dbReference type="Pfam" id="PF00178">
    <property type="entry name" value="Ets"/>
    <property type="match status" value="1"/>
</dbReference>
<evidence type="ECO:0000313" key="5">
    <source>
        <dbReference type="EMBL" id="KAL3320874.1"/>
    </source>
</evidence>
<dbReference type="PANTHER" id="PTHR11849">
    <property type="entry name" value="ETS"/>
    <property type="match status" value="1"/>
</dbReference>
<proteinExistence type="inferred from homology"/>